<gene>
    <name evidence="2" type="ordered locus">AM1_2155</name>
</gene>
<evidence type="ECO:0008006" key="4">
    <source>
        <dbReference type="Google" id="ProtNLM"/>
    </source>
</evidence>
<sequence length="97" mass="11730">MPPENSLKDQRHPQQDRDRNTLNRLLREEPNALNWAELARLRIRYAGFPGSRDIQKDLDKLLEKWDVTEDQLFEKTREIHATQKIYTVRTNKKEDWT</sequence>
<reference evidence="2 3" key="1">
    <citation type="journal article" date="2008" name="Proc. Natl. Acad. Sci. U.S.A.">
        <title>Niche adaptation and genome expansion in the chlorophyll d-producing cyanobacterium Acaryochloris marina.</title>
        <authorList>
            <person name="Swingley W.D."/>
            <person name="Chen M."/>
            <person name="Cheung P.C."/>
            <person name="Conrad A.L."/>
            <person name="Dejesa L.C."/>
            <person name="Hao J."/>
            <person name="Honchak B.M."/>
            <person name="Karbach L.E."/>
            <person name="Kurdoglu A."/>
            <person name="Lahiri S."/>
            <person name="Mastrian S.D."/>
            <person name="Miyashita H."/>
            <person name="Page L."/>
            <person name="Ramakrishna P."/>
            <person name="Satoh S."/>
            <person name="Sattley W.M."/>
            <person name="Shimada Y."/>
            <person name="Taylor H.L."/>
            <person name="Tomo T."/>
            <person name="Tsuchiya T."/>
            <person name="Wang Z.T."/>
            <person name="Raymond J."/>
            <person name="Mimuro M."/>
            <person name="Blankenship R.E."/>
            <person name="Touchman J.W."/>
        </authorList>
    </citation>
    <scope>NUCLEOTIDE SEQUENCE [LARGE SCALE GENOMIC DNA]</scope>
    <source>
        <strain evidence="3">MBIC 11017</strain>
    </source>
</reference>
<dbReference type="EMBL" id="CP000828">
    <property type="protein sequence ID" value="ABW27169.1"/>
    <property type="molecule type" value="Genomic_DNA"/>
</dbReference>
<dbReference type="RefSeq" id="WP_010467646.1">
    <property type="nucleotide sequence ID" value="NC_009925.1"/>
</dbReference>
<dbReference type="STRING" id="329726.AM1_2155"/>
<organism evidence="2 3">
    <name type="scientific">Acaryochloris marina (strain MBIC 11017)</name>
    <dbReference type="NCBI Taxonomy" id="329726"/>
    <lineage>
        <taxon>Bacteria</taxon>
        <taxon>Bacillati</taxon>
        <taxon>Cyanobacteriota</taxon>
        <taxon>Cyanophyceae</taxon>
        <taxon>Acaryochloridales</taxon>
        <taxon>Acaryochloridaceae</taxon>
        <taxon>Acaryochloris</taxon>
    </lineage>
</organism>
<keyword evidence="3" id="KW-1185">Reference proteome</keyword>
<protein>
    <recommendedName>
        <fullName evidence="4">DUF3288 domain-containing protein</fullName>
    </recommendedName>
</protein>
<evidence type="ECO:0000313" key="2">
    <source>
        <dbReference type="EMBL" id="ABW27169.1"/>
    </source>
</evidence>
<dbReference type="KEGG" id="amr:AM1_2155"/>
<dbReference type="eggNOG" id="ENOG5032Y24">
    <property type="taxonomic scope" value="Bacteria"/>
</dbReference>
<dbReference type="Proteomes" id="UP000000268">
    <property type="component" value="Chromosome"/>
</dbReference>
<proteinExistence type="predicted"/>
<evidence type="ECO:0000313" key="3">
    <source>
        <dbReference type="Proteomes" id="UP000000268"/>
    </source>
</evidence>
<evidence type="ECO:0000256" key="1">
    <source>
        <dbReference type="SAM" id="MobiDB-lite"/>
    </source>
</evidence>
<dbReference type="Pfam" id="PF11691">
    <property type="entry name" value="DUF3288"/>
    <property type="match status" value="1"/>
</dbReference>
<name>B0BZV9_ACAM1</name>
<dbReference type="HOGENOM" id="CLU_160065_1_0_3"/>
<dbReference type="AlphaFoldDB" id="B0BZV9"/>
<dbReference type="OrthoDB" id="514226at2"/>
<accession>B0BZV9</accession>
<dbReference type="InterPro" id="IPR021705">
    <property type="entry name" value="DUF3288"/>
</dbReference>
<feature type="region of interest" description="Disordered" evidence="1">
    <location>
        <begin position="1"/>
        <end position="25"/>
    </location>
</feature>